<comment type="caution">
    <text evidence="1">The sequence shown here is derived from an EMBL/GenBank/DDBJ whole genome shotgun (WGS) entry which is preliminary data.</text>
</comment>
<evidence type="ECO:0000313" key="2">
    <source>
        <dbReference type="Proteomes" id="UP000626109"/>
    </source>
</evidence>
<accession>A0A813JWZ0</accession>
<dbReference type="CDD" id="cd18773">
    <property type="entry name" value="PDC1_HK_sensor"/>
    <property type="match status" value="1"/>
</dbReference>
<dbReference type="EMBL" id="CAJNNW010026928">
    <property type="protein sequence ID" value="CAE8688638.1"/>
    <property type="molecule type" value="Genomic_DNA"/>
</dbReference>
<dbReference type="Gene3D" id="3.30.450.20">
    <property type="entry name" value="PAS domain"/>
    <property type="match status" value="1"/>
</dbReference>
<evidence type="ECO:0000313" key="1">
    <source>
        <dbReference type="EMBL" id="CAE8688638.1"/>
    </source>
</evidence>
<gene>
    <name evidence="1" type="ORF">PGLA2088_LOCUS26023</name>
</gene>
<sequence length="199" mass="21142">MAAVVAADRSWAVAACRAAVSLLSCCPPQASTVEELRAILQTLWEAVSLHQPPGGAESVHSKVLDVATATGDYFGIYSMDLASLKQGTYAYTGSEVGFVATAICSGACGDKAWRVFRLADGRVESEVVFCWEDQDCSTGKLYDVCTRPWYRHAQEFGEGFTSPYADPVTGEQLVSYVAPLSTKDGGFGGVVIAGSFLTD</sequence>
<reference evidence="1" key="1">
    <citation type="submission" date="2021-02" db="EMBL/GenBank/DDBJ databases">
        <authorList>
            <person name="Dougan E. K."/>
            <person name="Rhodes N."/>
            <person name="Thang M."/>
            <person name="Chan C."/>
        </authorList>
    </citation>
    <scope>NUCLEOTIDE SEQUENCE</scope>
</reference>
<organism evidence="1 2">
    <name type="scientific">Polarella glacialis</name>
    <name type="common">Dinoflagellate</name>
    <dbReference type="NCBI Taxonomy" id="89957"/>
    <lineage>
        <taxon>Eukaryota</taxon>
        <taxon>Sar</taxon>
        <taxon>Alveolata</taxon>
        <taxon>Dinophyceae</taxon>
        <taxon>Suessiales</taxon>
        <taxon>Suessiaceae</taxon>
        <taxon>Polarella</taxon>
    </lineage>
</organism>
<protein>
    <submittedName>
        <fullName evidence="1">Uncharacterized protein</fullName>
    </submittedName>
</protein>
<proteinExistence type="predicted"/>
<dbReference type="AlphaFoldDB" id="A0A813JWZ0"/>
<dbReference type="Proteomes" id="UP000626109">
    <property type="component" value="Unassembled WGS sequence"/>
</dbReference>
<name>A0A813JWZ0_POLGL</name>